<dbReference type="Proteomes" id="UP001224083">
    <property type="component" value="Unassembled WGS sequence"/>
</dbReference>
<name>A0ABT9KD66_9PAST</name>
<evidence type="ECO:0008006" key="3">
    <source>
        <dbReference type="Google" id="ProtNLM"/>
    </source>
</evidence>
<evidence type="ECO:0000313" key="2">
    <source>
        <dbReference type="Proteomes" id="UP001224083"/>
    </source>
</evidence>
<comment type="caution">
    <text evidence="1">The sequence shown here is derived from an EMBL/GenBank/DDBJ whole genome shotgun (WGS) entry which is preliminary data.</text>
</comment>
<sequence>MGDVKMQGDFKRLRGDISSTLRYNINTKSSIDLTPYVSRGLLANTYWGGSIGLNITF</sequence>
<dbReference type="EMBL" id="JAQAHH010000004">
    <property type="protein sequence ID" value="MDP9500008.1"/>
    <property type="molecule type" value="Genomic_DNA"/>
</dbReference>
<accession>A0ABT9KD66</accession>
<gene>
    <name evidence="1" type="ORF">O7M46_03480</name>
</gene>
<proteinExistence type="predicted"/>
<organism evidence="1 2">
    <name type="scientific">Bisgaard Taxon 45</name>
    <dbReference type="NCBI Taxonomy" id="304289"/>
    <lineage>
        <taxon>Bacteria</taxon>
        <taxon>Pseudomonadati</taxon>
        <taxon>Pseudomonadota</taxon>
        <taxon>Gammaproteobacteria</taxon>
        <taxon>Pasteurellales</taxon>
        <taxon>Pasteurellaceae</taxon>
    </lineage>
</organism>
<evidence type="ECO:0000313" key="1">
    <source>
        <dbReference type="EMBL" id="MDP9500008.1"/>
    </source>
</evidence>
<protein>
    <recommendedName>
        <fullName evidence="3">Autotransporter domain-containing protein</fullName>
    </recommendedName>
</protein>
<keyword evidence="2" id="KW-1185">Reference proteome</keyword>
<reference evidence="1 2" key="1">
    <citation type="submission" date="2022-12" db="EMBL/GenBank/DDBJ databases">
        <title>Genome sequence of Pasteurellaceae Bisgaard Taxon 45.</title>
        <authorList>
            <person name="Foggin C."/>
            <person name="Rosen L.E."/>
            <person name="Henton M."/>
            <person name="Buys A."/>
            <person name="Floyd T."/>
            <person name="Turner A.D."/>
            <person name="Tarbin J."/>
            <person name="Lloyd A.S."/>
            <person name="Chaitezvi C."/>
            <person name="Ellis R.J."/>
            <person name="Roberts H.C."/>
            <person name="Dastjerdi A."/>
            <person name="Nunez A."/>
            <person name="Van Vliet A.H."/>
            <person name="Steinbach F."/>
        </authorList>
    </citation>
    <scope>NUCLEOTIDE SEQUENCE [LARGE SCALE GENOMIC DNA]</scope>
    <source>
        <strain evidence="1 2">VF20HR</strain>
    </source>
</reference>